<dbReference type="AlphaFoldDB" id="A0A914DRT4"/>
<name>A0A914DRT4_9BILA</name>
<organism evidence="2 3">
    <name type="scientific">Acrobeloides nanus</name>
    <dbReference type="NCBI Taxonomy" id="290746"/>
    <lineage>
        <taxon>Eukaryota</taxon>
        <taxon>Metazoa</taxon>
        <taxon>Ecdysozoa</taxon>
        <taxon>Nematoda</taxon>
        <taxon>Chromadorea</taxon>
        <taxon>Rhabditida</taxon>
        <taxon>Tylenchina</taxon>
        <taxon>Cephalobomorpha</taxon>
        <taxon>Cephaloboidea</taxon>
        <taxon>Cephalobidae</taxon>
        <taxon>Acrobeloides</taxon>
    </lineage>
</organism>
<protein>
    <submittedName>
        <fullName evidence="3">Uncharacterized protein</fullName>
    </submittedName>
</protein>
<reference evidence="3" key="1">
    <citation type="submission" date="2022-11" db="UniProtKB">
        <authorList>
            <consortium name="WormBaseParasite"/>
        </authorList>
    </citation>
    <scope>IDENTIFICATION</scope>
</reference>
<keyword evidence="2" id="KW-1185">Reference proteome</keyword>
<evidence type="ECO:0000313" key="2">
    <source>
        <dbReference type="Proteomes" id="UP000887540"/>
    </source>
</evidence>
<evidence type="ECO:0000313" key="3">
    <source>
        <dbReference type="WBParaSite" id="ACRNAN_scaffold360.g26034.t1"/>
    </source>
</evidence>
<dbReference type="Proteomes" id="UP000887540">
    <property type="component" value="Unplaced"/>
</dbReference>
<keyword evidence="1" id="KW-1133">Transmembrane helix</keyword>
<feature type="transmembrane region" description="Helical" evidence="1">
    <location>
        <begin position="399"/>
        <end position="422"/>
    </location>
</feature>
<keyword evidence="1" id="KW-0812">Transmembrane</keyword>
<keyword evidence="1" id="KW-0472">Membrane</keyword>
<dbReference type="Gene3D" id="3.30.1680.10">
    <property type="entry name" value="ligand-binding face of the semaphorins, domain 2"/>
    <property type="match status" value="1"/>
</dbReference>
<evidence type="ECO:0000256" key="1">
    <source>
        <dbReference type="SAM" id="Phobius"/>
    </source>
</evidence>
<proteinExistence type="predicted"/>
<sequence length="442" mass="51242">MPKVRVPPYTILLLCAIIMSINMKPISLHFTYETPSFENGSFNNPTDCINLPTFQNFSYGDIISRCFGAKIDNKLISQEYYAIFTGVNSECQDPKNKCATVPYVTDGNKLTKLECKDDDGRNYKIIEWATASNQENGSVRIDIMFSMKKFVNEHNPRRIPYKFKMICSYWLYEAIQSLKNGKSVKSFRSKKVQYDRSSANETITSLLSEYDVIAQNKQRYDIFYFATSTGKLFQFIHENQKAVLLYQTHYGPIFDLNLQNDTLFYKTPFNKEQKFEEEKKKLPSTCSECVGLRHPRIGWISLMKKCVFLKNGESTQHLMQDLVSGTSYCDLLYETKSVETNKSKPIEAKKEKSDSDHIVYQRWRIIGGHIRNYTKDYAQIPKKEAMEKKMNGEENEFKVLAIPWLGILLYFAIIGLLLNIVMAENNYFGMKYRSEGHGLDLL</sequence>
<accession>A0A914DRT4</accession>
<dbReference type="WBParaSite" id="ACRNAN_scaffold360.g26034.t1">
    <property type="protein sequence ID" value="ACRNAN_scaffold360.g26034.t1"/>
    <property type="gene ID" value="ACRNAN_scaffold360.g26034"/>
</dbReference>